<dbReference type="EC" id="3.4.23.42" evidence="2"/>
<dbReference type="SUPFAM" id="SSF49299">
    <property type="entry name" value="PKD domain"/>
    <property type="match status" value="1"/>
</dbReference>
<dbReference type="EMBL" id="CP045484">
    <property type="protein sequence ID" value="QGR18226.1"/>
    <property type="molecule type" value="Genomic_DNA"/>
</dbReference>
<dbReference type="Proteomes" id="UP000427373">
    <property type="component" value="Chromosome"/>
</dbReference>
<gene>
    <name evidence="3" type="ORF">D1869_14285</name>
    <name evidence="2" type="ORF">HNQ62_003022</name>
</gene>
<accession>A0A650CK66</accession>
<organism evidence="3 4">
    <name type="scientific">Sulfurisphaera ohwakuensis</name>
    <dbReference type="NCBI Taxonomy" id="69656"/>
    <lineage>
        <taxon>Archaea</taxon>
        <taxon>Thermoproteota</taxon>
        <taxon>Thermoprotei</taxon>
        <taxon>Sulfolobales</taxon>
        <taxon>Sulfolobaceae</taxon>
        <taxon>Sulfurisphaera</taxon>
    </lineage>
</organism>
<dbReference type="OrthoDB" id="34640at2157"/>
<dbReference type="InterPro" id="IPR007981">
    <property type="entry name" value="Peptidase_A5"/>
</dbReference>
<dbReference type="Pfam" id="PF05317">
    <property type="entry name" value="Thermopsin"/>
    <property type="match status" value="1"/>
</dbReference>
<evidence type="ECO:0000313" key="3">
    <source>
        <dbReference type="EMBL" id="QGR18226.1"/>
    </source>
</evidence>
<dbReference type="InterPro" id="IPR035986">
    <property type="entry name" value="PKD_dom_sf"/>
</dbReference>
<dbReference type="KEGG" id="soh:D1869_14285"/>
<feature type="transmembrane region" description="Helical" evidence="1">
    <location>
        <begin position="717"/>
        <end position="735"/>
    </location>
</feature>
<protein>
    <submittedName>
        <fullName evidence="2">Thermopsin</fullName>
        <ecNumber evidence="2">3.4.23.42</ecNumber>
    </submittedName>
</protein>
<proteinExistence type="predicted"/>
<dbReference type="RefSeq" id="WP_156015714.1">
    <property type="nucleotide sequence ID" value="NZ_CP045484.1"/>
</dbReference>
<reference evidence="3 4" key="1">
    <citation type="submission" date="2019-10" db="EMBL/GenBank/DDBJ databases">
        <title>Genome Sequences from Six Type Strain Members of the Archaeal Family Sulfolobaceae: Acidianus ambivalens, Acidianus infernus, Metallosphaera prunae, Stygiolobus azoricus, Sulfolobus metallicus, and Sulfurisphaera ohwakuensis.</title>
        <authorList>
            <person name="Counts J.A."/>
            <person name="Kelly R.M."/>
        </authorList>
    </citation>
    <scope>NUCLEOTIDE SEQUENCE [LARGE SCALE GENOMIC DNA]</scope>
    <source>
        <strain evidence="3 4">TA-1</strain>
    </source>
</reference>
<name>A0A650CK66_SULOH</name>
<evidence type="ECO:0000313" key="5">
    <source>
        <dbReference type="Proteomes" id="UP000582213"/>
    </source>
</evidence>
<keyword evidence="1" id="KW-0472">Membrane</keyword>
<keyword evidence="2" id="KW-0378">Hydrolase</keyword>
<evidence type="ECO:0000256" key="1">
    <source>
        <dbReference type="SAM" id="Phobius"/>
    </source>
</evidence>
<evidence type="ECO:0000313" key="4">
    <source>
        <dbReference type="Proteomes" id="UP000427373"/>
    </source>
</evidence>
<keyword evidence="4" id="KW-1185">Reference proteome</keyword>
<dbReference type="GO" id="GO:0016787">
    <property type="term" value="F:hydrolase activity"/>
    <property type="evidence" value="ECO:0007669"/>
    <property type="project" value="UniProtKB-KW"/>
</dbReference>
<dbReference type="AlphaFoldDB" id="A0A650CK66"/>
<dbReference type="EMBL" id="JACHFY010000057">
    <property type="protein sequence ID" value="MBB5255247.1"/>
    <property type="molecule type" value="Genomic_DNA"/>
</dbReference>
<evidence type="ECO:0000313" key="2">
    <source>
        <dbReference type="EMBL" id="MBB5255247.1"/>
    </source>
</evidence>
<reference evidence="2 5" key="2">
    <citation type="submission" date="2020-08" db="EMBL/GenBank/DDBJ databases">
        <title>Genomic Encyclopedia of Type Strains, Phase IV (KMG-IV): sequencing the most valuable type-strain genomes for metagenomic binning, comparative biology and taxonomic classification.</title>
        <authorList>
            <person name="Goeker M."/>
        </authorList>
    </citation>
    <scope>NUCLEOTIDE SEQUENCE [LARGE SCALE GENOMIC DNA]</scope>
    <source>
        <strain evidence="2 5">DSM 12421</strain>
    </source>
</reference>
<keyword evidence="1" id="KW-0812">Transmembrane</keyword>
<dbReference type="Proteomes" id="UP000582213">
    <property type="component" value="Unassembled WGS sequence"/>
</dbReference>
<sequence length="738" mass="81004">MKKPLLILALILLSLPLLQPKAYISPLNFILPPNYYEEIPVNTNGGLYVYLYANSTVYFAIEGTNYSDVASSFYSYFPLPPGSYYIIVSNNVSNSVVDVQIYYGSGRPAPTGIADYGIELKGGTVKPYVEEFNGVIGVAQIYSISAVNGTDYGASLQLNTVLQVNTVQGTQQYWLQNVIQFITNESIYRYVDNIWNYTSSPSELNSSLIQGEGYVYNVGLLSPSSYYAYATQGFNMTYPFYAVLFISVQTIPQGVLVHFGYLNDSMTIWYDNVTIKISNVESAYLLVDGYNVTGSGNAYDTELVFGGISNGEITYYNSLNAMLYLAYVNSTNVFTPKALLPFGLDTAEASDNLFTTSYQGAYKVKVGNGEETYIPTISTPFKAQIINGSKEIDLGQRDYITVNVTGGQPPYFINIGNKSFIDFYVGNYTISYEPSLGNQSLQINVYDLKGEKNTLYYNLTVNPDPVVGVKISNVTDLGIPIVAIANSSLGTKPYHFAWYVNGNLVSKENVLKFNFSSVGAYNVTFVFTDSAGYEIEKEFKITVNPDPVVNASLSANKTDVGVPVNLSLNYSLGTQPYKTYVYLNGSLINEKLINFSKTGLYNLTVVVIDSAGYKVIRTFYVTVIKDPQLSVNVATTGNFFIENSGVTLSGITSGGIPPYTYYVYLNGKLVYTKNSLSGYSLSLNIGNNNVTVVVKDSLGVVSEQSYLLKTSYNLTDIAVVAILIIVAIVAIVVIVKRK</sequence>
<dbReference type="GeneID" id="42802435"/>
<keyword evidence="1" id="KW-1133">Transmembrane helix</keyword>